<comment type="caution">
    <text evidence="1">The sequence shown here is derived from an EMBL/GenBank/DDBJ whole genome shotgun (WGS) entry which is preliminary data.</text>
</comment>
<name>A0AAD2HWK8_9AGAR</name>
<dbReference type="EMBL" id="CAVNYO010000466">
    <property type="protein sequence ID" value="CAK5283438.1"/>
    <property type="molecule type" value="Genomic_DNA"/>
</dbReference>
<dbReference type="Proteomes" id="UP001295794">
    <property type="component" value="Unassembled WGS sequence"/>
</dbReference>
<gene>
    <name evidence="1" type="ORF">MYCIT1_LOCUS35958</name>
</gene>
<accession>A0AAD2HWK8</accession>
<evidence type="ECO:0000313" key="1">
    <source>
        <dbReference type="EMBL" id="CAK5283438.1"/>
    </source>
</evidence>
<dbReference type="AlphaFoldDB" id="A0AAD2HWK8"/>
<sequence>MKSRSTLPHVSVAWANFLSARDRARWSQLRLIRGSMLSAHHHSSVIDPCHTLRLLKRKSCIGADVVIKHNEVH</sequence>
<protein>
    <submittedName>
        <fullName evidence="1">Uncharacterized protein</fullName>
    </submittedName>
</protein>
<reference evidence="1" key="1">
    <citation type="submission" date="2023-11" db="EMBL/GenBank/DDBJ databases">
        <authorList>
            <person name="De Vega J J."/>
            <person name="De Vega J J."/>
        </authorList>
    </citation>
    <scope>NUCLEOTIDE SEQUENCE</scope>
</reference>
<evidence type="ECO:0000313" key="2">
    <source>
        <dbReference type="Proteomes" id="UP001295794"/>
    </source>
</evidence>
<proteinExistence type="predicted"/>
<keyword evidence="2" id="KW-1185">Reference proteome</keyword>
<organism evidence="1 2">
    <name type="scientific">Mycena citricolor</name>
    <dbReference type="NCBI Taxonomy" id="2018698"/>
    <lineage>
        <taxon>Eukaryota</taxon>
        <taxon>Fungi</taxon>
        <taxon>Dikarya</taxon>
        <taxon>Basidiomycota</taxon>
        <taxon>Agaricomycotina</taxon>
        <taxon>Agaricomycetes</taxon>
        <taxon>Agaricomycetidae</taxon>
        <taxon>Agaricales</taxon>
        <taxon>Marasmiineae</taxon>
        <taxon>Mycenaceae</taxon>
        <taxon>Mycena</taxon>
    </lineage>
</organism>